<dbReference type="PANTHER" id="PTHR11260:SF668">
    <property type="entry name" value="GLUTATHIONE S-TRANSFERASE"/>
    <property type="match status" value="1"/>
</dbReference>
<dbReference type="EnsemblPlants" id="KQJ97560">
    <property type="protein sequence ID" value="KQJ97560"/>
    <property type="gene ID" value="BRADI_3g31860v3"/>
</dbReference>
<keyword evidence="9" id="KW-1185">Reference proteome</keyword>
<dbReference type="EMBL" id="CM000882">
    <property type="protein sequence ID" value="KQJ97560.1"/>
    <property type="molecule type" value="Genomic_DNA"/>
</dbReference>
<dbReference type="SFLD" id="SFLDS00019">
    <property type="entry name" value="Glutathione_Transferase_(cytos"/>
    <property type="match status" value="1"/>
</dbReference>
<dbReference type="InterPro" id="IPR040079">
    <property type="entry name" value="Glutathione_S-Trfase"/>
</dbReference>
<reference evidence="7" key="2">
    <citation type="submission" date="2017-06" db="EMBL/GenBank/DDBJ databases">
        <title>WGS assembly of Brachypodium distachyon.</title>
        <authorList>
            <consortium name="The International Brachypodium Initiative"/>
            <person name="Lucas S."/>
            <person name="Harmon-Smith M."/>
            <person name="Lail K."/>
            <person name="Tice H."/>
            <person name="Grimwood J."/>
            <person name="Bruce D."/>
            <person name="Barry K."/>
            <person name="Shu S."/>
            <person name="Lindquist E."/>
            <person name="Wang M."/>
            <person name="Pitluck S."/>
            <person name="Vogel J.P."/>
            <person name="Garvin D.F."/>
            <person name="Mockler T.C."/>
            <person name="Schmutz J."/>
            <person name="Rokhsar D."/>
            <person name="Bevan M.W."/>
        </authorList>
    </citation>
    <scope>NUCLEOTIDE SEQUENCE</scope>
    <source>
        <strain evidence="7">Bd21</strain>
    </source>
</reference>
<evidence type="ECO:0000313" key="9">
    <source>
        <dbReference type="Proteomes" id="UP000008810"/>
    </source>
</evidence>
<feature type="domain" description="GST N-terminal" evidence="5">
    <location>
        <begin position="1"/>
        <end position="84"/>
    </location>
</feature>
<evidence type="ECO:0000259" key="6">
    <source>
        <dbReference type="PROSITE" id="PS50405"/>
    </source>
</evidence>
<reference evidence="8" key="3">
    <citation type="submission" date="2018-08" db="UniProtKB">
        <authorList>
            <consortium name="EnsemblPlants"/>
        </authorList>
    </citation>
    <scope>IDENTIFICATION</scope>
    <source>
        <strain evidence="8">cv. Bd21</strain>
    </source>
</reference>
<dbReference type="SUPFAM" id="SSF47616">
    <property type="entry name" value="GST C-terminal domain-like"/>
    <property type="match status" value="1"/>
</dbReference>
<gene>
    <name evidence="7" type="ORF">BRADI_3g31860v3</name>
</gene>
<organism evidence="7">
    <name type="scientific">Brachypodium distachyon</name>
    <name type="common">Purple false brome</name>
    <name type="synonym">Trachynia distachya</name>
    <dbReference type="NCBI Taxonomy" id="15368"/>
    <lineage>
        <taxon>Eukaryota</taxon>
        <taxon>Viridiplantae</taxon>
        <taxon>Streptophyta</taxon>
        <taxon>Embryophyta</taxon>
        <taxon>Tracheophyta</taxon>
        <taxon>Spermatophyta</taxon>
        <taxon>Magnoliopsida</taxon>
        <taxon>Liliopsida</taxon>
        <taxon>Poales</taxon>
        <taxon>Poaceae</taxon>
        <taxon>BOP clade</taxon>
        <taxon>Pooideae</taxon>
        <taxon>Stipodae</taxon>
        <taxon>Brachypodieae</taxon>
        <taxon>Brachypodium</taxon>
    </lineage>
</organism>
<dbReference type="InterPro" id="IPR036282">
    <property type="entry name" value="Glutathione-S-Trfase_C_sf"/>
</dbReference>
<dbReference type="InterPro" id="IPR004045">
    <property type="entry name" value="Glutathione_S-Trfase_N"/>
</dbReference>
<dbReference type="Pfam" id="PF02798">
    <property type="entry name" value="GST_N"/>
    <property type="match status" value="1"/>
</dbReference>
<dbReference type="PANTHER" id="PTHR11260">
    <property type="entry name" value="GLUTATHIONE S-TRANSFERASE, GST, SUPERFAMILY, GST DOMAIN CONTAINING"/>
    <property type="match status" value="1"/>
</dbReference>
<comment type="similarity">
    <text evidence="4">Belongs to the GST superfamily.</text>
</comment>
<proteinExistence type="inferred from homology"/>
<dbReference type="EC" id="2.5.1.18" evidence="1"/>
<evidence type="ECO:0000256" key="4">
    <source>
        <dbReference type="RuleBase" id="RU003494"/>
    </source>
</evidence>
<protein>
    <recommendedName>
        <fullName evidence="1">glutathione transferase</fullName>
        <ecNumber evidence="1">2.5.1.18</ecNumber>
    </recommendedName>
</protein>
<evidence type="ECO:0000256" key="2">
    <source>
        <dbReference type="ARBA" id="ARBA00022679"/>
    </source>
</evidence>
<name>A0A0Q3JH83_BRADI</name>
<evidence type="ECO:0000313" key="8">
    <source>
        <dbReference type="EnsemblPlants" id="KQJ97560"/>
    </source>
</evidence>
<dbReference type="Gene3D" id="3.40.30.10">
    <property type="entry name" value="Glutaredoxin"/>
    <property type="match status" value="1"/>
</dbReference>
<dbReference type="PROSITE" id="PS50404">
    <property type="entry name" value="GST_NTER"/>
    <property type="match status" value="1"/>
</dbReference>
<dbReference type="InterPro" id="IPR045073">
    <property type="entry name" value="Omega/Tau-like"/>
</dbReference>
<dbReference type="Gramene" id="KQJ97560">
    <property type="protein sequence ID" value="KQJ97560"/>
    <property type="gene ID" value="BRADI_3g31860v3"/>
</dbReference>
<feature type="domain" description="GST C-terminal" evidence="6">
    <location>
        <begin position="93"/>
        <end position="227"/>
    </location>
</feature>
<dbReference type="STRING" id="15368.A0A0Q3JH83"/>
<dbReference type="SFLD" id="SFLDG00358">
    <property type="entry name" value="Main_(cytGST)"/>
    <property type="match status" value="1"/>
</dbReference>
<dbReference type="OrthoDB" id="4951845at2759"/>
<dbReference type="GO" id="GO:0004364">
    <property type="term" value="F:glutathione transferase activity"/>
    <property type="evidence" value="ECO:0000318"/>
    <property type="project" value="GO_Central"/>
</dbReference>
<dbReference type="AlphaFoldDB" id="A0A0Q3JH83"/>
<dbReference type="SFLD" id="SFLDG01152">
    <property type="entry name" value="Main.3:_Omega-_and_Tau-like"/>
    <property type="match status" value="1"/>
</dbReference>
<accession>A0A0Q3JH83</accession>
<dbReference type="InParanoid" id="A0A0Q3JH83"/>
<evidence type="ECO:0000259" key="5">
    <source>
        <dbReference type="PROSITE" id="PS50404"/>
    </source>
</evidence>
<evidence type="ECO:0000256" key="3">
    <source>
        <dbReference type="ARBA" id="ARBA00047960"/>
    </source>
</evidence>
<comment type="catalytic activity">
    <reaction evidence="3">
        <text>RX + glutathione = an S-substituted glutathione + a halide anion + H(+)</text>
        <dbReference type="Rhea" id="RHEA:16437"/>
        <dbReference type="ChEBI" id="CHEBI:15378"/>
        <dbReference type="ChEBI" id="CHEBI:16042"/>
        <dbReference type="ChEBI" id="CHEBI:17792"/>
        <dbReference type="ChEBI" id="CHEBI:57925"/>
        <dbReference type="ChEBI" id="CHEBI:90779"/>
        <dbReference type="EC" id="2.5.1.18"/>
    </reaction>
</comment>
<evidence type="ECO:0000313" key="7">
    <source>
        <dbReference type="EMBL" id="KQJ97560.1"/>
    </source>
</evidence>
<dbReference type="Pfam" id="PF00043">
    <property type="entry name" value="GST_C"/>
    <property type="match status" value="1"/>
</dbReference>
<evidence type="ECO:0000256" key="1">
    <source>
        <dbReference type="ARBA" id="ARBA00012452"/>
    </source>
</evidence>
<dbReference type="GO" id="GO:0005737">
    <property type="term" value="C:cytoplasm"/>
    <property type="evidence" value="ECO:0000318"/>
    <property type="project" value="GO_Central"/>
</dbReference>
<dbReference type="InterPro" id="IPR045074">
    <property type="entry name" value="GST_C_Tau"/>
</dbReference>
<sequence length="241" mass="26419">MEKEPKGDDGGDLKLLGLTVSPFVIRMKAVSYRYIEQDLFIKSDLLVTSNPVHKKVPVLIHGGRPVCESSAIMEYVDEVWAASTTGASILPADPYERATARFWAAYADSKLLPAWVGIMWAATEEERTEKVDETLAAIGRLEEAFGECSNGKAFFAGDSVGYLDLVLGSQLLWFGVLRKMFGVVVIDDDAGSKTPLLASWAKQFVETDMAKEVVPDVDTAVEYLKKLQAHRPGSTVTQLLS</sequence>
<keyword evidence="2" id="KW-0808">Transferase</keyword>
<dbReference type="SUPFAM" id="SSF52833">
    <property type="entry name" value="Thioredoxin-like"/>
    <property type="match status" value="1"/>
</dbReference>
<dbReference type="CDD" id="cd03058">
    <property type="entry name" value="GST_N_Tau"/>
    <property type="match status" value="1"/>
</dbReference>
<dbReference type="InterPro" id="IPR036249">
    <property type="entry name" value="Thioredoxin-like_sf"/>
</dbReference>
<dbReference type="GO" id="GO:0006749">
    <property type="term" value="P:glutathione metabolic process"/>
    <property type="evidence" value="ECO:0000318"/>
    <property type="project" value="GO_Central"/>
</dbReference>
<dbReference type="CDD" id="cd03185">
    <property type="entry name" value="GST_C_Tau"/>
    <property type="match status" value="1"/>
</dbReference>
<dbReference type="Gene3D" id="1.20.1050.10">
    <property type="match status" value="1"/>
</dbReference>
<dbReference type="InterPro" id="IPR010987">
    <property type="entry name" value="Glutathione-S-Trfase_C-like"/>
</dbReference>
<dbReference type="InterPro" id="IPR004046">
    <property type="entry name" value="GST_C"/>
</dbReference>
<dbReference type="GO" id="GO:0009407">
    <property type="term" value="P:toxin catabolic process"/>
    <property type="evidence" value="ECO:0007669"/>
    <property type="project" value="UniProtKB-ARBA"/>
</dbReference>
<reference evidence="7 8" key="1">
    <citation type="journal article" date="2010" name="Nature">
        <title>Genome sequencing and analysis of the model grass Brachypodium distachyon.</title>
        <authorList>
            <consortium name="International Brachypodium Initiative"/>
        </authorList>
    </citation>
    <scope>NUCLEOTIDE SEQUENCE [LARGE SCALE GENOMIC DNA]</scope>
    <source>
        <strain evidence="7 8">Bd21</strain>
    </source>
</reference>
<dbReference type="FunFam" id="1.20.1050.10:FF:000016">
    <property type="entry name" value="Glutathione S-transferase U9"/>
    <property type="match status" value="1"/>
</dbReference>
<dbReference type="Proteomes" id="UP000008810">
    <property type="component" value="Chromosome 3"/>
</dbReference>
<dbReference type="PROSITE" id="PS50405">
    <property type="entry name" value="GST_CTER"/>
    <property type="match status" value="1"/>
</dbReference>